<protein>
    <submittedName>
        <fullName evidence="8">SCP domain-containing protein</fullName>
    </submittedName>
</protein>
<keyword evidence="6" id="KW-0503">Monooxygenase</keyword>
<keyword evidence="4" id="KW-0560">Oxidoreductase</keyword>
<dbReference type="Proteomes" id="UP000035642">
    <property type="component" value="Unassembled WGS sequence"/>
</dbReference>
<accession>A0A0K0CVJ0</accession>
<dbReference type="GO" id="GO:0005506">
    <property type="term" value="F:iron ion binding"/>
    <property type="evidence" value="ECO:0007669"/>
    <property type="project" value="InterPro"/>
</dbReference>
<dbReference type="InterPro" id="IPR050705">
    <property type="entry name" value="Cytochrome_P450_3A"/>
</dbReference>
<evidence type="ECO:0000313" key="7">
    <source>
        <dbReference type="Proteomes" id="UP000035642"/>
    </source>
</evidence>
<evidence type="ECO:0000256" key="3">
    <source>
        <dbReference type="ARBA" id="ARBA00022723"/>
    </source>
</evidence>
<evidence type="ECO:0000256" key="6">
    <source>
        <dbReference type="ARBA" id="ARBA00023033"/>
    </source>
</evidence>
<keyword evidence="3" id="KW-0479">Metal-binding</keyword>
<proteinExistence type="inferred from homology"/>
<evidence type="ECO:0000256" key="1">
    <source>
        <dbReference type="ARBA" id="ARBA00010617"/>
    </source>
</evidence>
<dbReference type="InterPro" id="IPR036396">
    <property type="entry name" value="Cyt_P450_sf"/>
</dbReference>
<evidence type="ECO:0000256" key="4">
    <source>
        <dbReference type="ARBA" id="ARBA00023002"/>
    </source>
</evidence>
<dbReference type="PANTHER" id="PTHR24302:SF15">
    <property type="entry name" value="FATTY-ACID PEROXYGENASE"/>
    <property type="match status" value="1"/>
</dbReference>
<evidence type="ECO:0000256" key="5">
    <source>
        <dbReference type="ARBA" id="ARBA00023004"/>
    </source>
</evidence>
<dbReference type="AlphaFoldDB" id="A0A0K0CVJ0"/>
<dbReference type="WBParaSite" id="ACAC_0000135801-mRNA-1">
    <property type="protein sequence ID" value="ACAC_0000135801-mRNA-1"/>
    <property type="gene ID" value="ACAC_0000135801"/>
</dbReference>
<dbReference type="InterPro" id="IPR001128">
    <property type="entry name" value="Cyt_P450"/>
</dbReference>
<organism evidence="7 8">
    <name type="scientific">Angiostrongylus cantonensis</name>
    <name type="common">Rat lungworm</name>
    <dbReference type="NCBI Taxonomy" id="6313"/>
    <lineage>
        <taxon>Eukaryota</taxon>
        <taxon>Metazoa</taxon>
        <taxon>Ecdysozoa</taxon>
        <taxon>Nematoda</taxon>
        <taxon>Chromadorea</taxon>
        <taxon>Rhabditida</taxon>
        <taxon>Rhabditina</taxon>
        <taxon>Rhabditomorpha</taxon>
        <taxon>Strongyloidea</taxon>
        <taxon>Metastrongylidae</taxon>
        <taxon>Angiostrongylus</taxon>
    </lineage>
</organism>
<reference evidence="7" key="1">
    <citation type="submission" date="2012-09" db="EMBL/GenBank/DDBJ databases">
        <authorList>
            <person name="Martin A.A."/>
        </authorList>
    </citation>
    <scope>NUCLEOTIDE SEQUENCE</scope>
</reference>
<keyword evidence="5" id="KW-0408">Iron</keyword>
<sequence>MRFVNRLTLLKVRCSNNANFECQNELPKSFSYYYWQLDYWKRRGIPGPTPTTFFGNMNSLNTGTNPAGFVIRKWTREYGKIYGIQEGLRRTLVVSDVNMAHELFSTKFDCFHGRKVSFFFQFEGIVSIK</sequence>
<dbReference type="Gene3D" id="1.10.630.10">
    <property type="entry name" value="Cytochrome P450"/>
    <property type="match status" value="1"/>
</dbReference>
<dbReference type="Pfam" id="PF00067">
    <property type="entry name" value="p450"/>
    <property type="match status" value="1"/>
</dbReference>
<comment type="similarity">
    <text evidence="1">Belongs to the cytochrome P450 family.</text>
</comment>
<dbReference type="GO" id="GO:0016705">
    <property type="term" value="F:oxidoreductase activity, acting on paired donors, with incorporation or reduction of molecular oxygen"/>
    <property type="evidence" value="ECO:0007669"/>
    <property type="project" value="InterPro"/>
</dbReference>
<dbReference type="SUPFAM" id="SSF48264">
    <property type="entry name" value="Cytochrome P450"/>
    <property type="match status" value="1"/>
</dbReference>
<evidence type="ECO:0000256" key="2">
    <source>
        <dbReference type="ARBA" id="ARBA00022617"/>
    </source>
</evidence>
<dbReference type="GO" id="GO:0008395">
    <property type="term" value="F:steroid hydroxylase activity"/>
    <property type="evidence" value="ECO:0007669"/>
    <property type="project" value="TreeGrafter"/>
</dbReference>
<reference evidence="8" key="2">
    <citation type="submission" date="2017-02" db="UniProtKB">
        <authorList>
            <consortium name="WormBaseParasite"/>
        </authorList>
    </citation>
    <scope>IDENTIFICATION</scope>
</reference>
<name>A0A0K0CVJ0_ANGCA</name>
<dbReference type="PANTHER" id="PTHR24302">
    <property type="entry name" value="CYTOCHROME P450 FAMILY 3"/>
    <property type="match status" value="1"/>
</dbReference>
<dbReference type="STRING" id="6313.A0A0K0CVJ0"/>
<dbReference type="GO" id="GO:0020037">
    <property type="term" value="F:heme binding"/>
    <property type="evidence" value="ECO:0007669"/>
    <property type="project" value="InterPro"/>
</dbReference>
<keyword evidence="2" id="KW-0349">Heme</keyword>
<keyword evidence="7" id="KW-1185">Reference proteome</keyword>
<evidence type="ECO:0000313" key="8">
    <source>
        <dbReference type="WBParaSite" id="ACAC_0000135801-mRNA-1"/>
    </source>
</evidence>